<reference evidence="2 3" key="1">
    <citation type="journal article" date="2019" name="Int. J. Syst. Evol. Microbiol.">
        <title>The Global Catalogue of Microorganisms (GCM) 10K type strain sequencing project: providing services to taxonomists for standard genome sequencing and annotation.</title>
        <authorList>
            <consortium name="The Broad Institute Genomics Platform"/>
            <consortium name="The Broad Institute Genome Sequencing Center for Infectious Disease"/>
            <person name="Wu L."/>
            <person name="Ma J."/>
        </authorList>
    </citation>
    <scope>NUCLEOTIDE SEQUENCE [LARGE SCALE GENOMIC DNA]</scope>
    <source>
        <strain evidence="2 3">CGMCC 1.12553</strain>
    </source>
</reference>
<organism evidence="2 3">
    <name type="scientific">Halobium salinum</name>
    <dbReference type="NCBI Taxonomy" id="1364940"/>
    <lineage>
        <taxon>Archaea</taxon>
        <taxon>Methanobacteriati</taxon>
        <taxon>Methanobacteriota</taxon>
        <taxon>Stenosarchaea group</taxon>
        <taxon>Halobacteria</taxon>
        <taxon>Halobacteriales</taxon>
        <taxon>Haloferacaceae</taxon>
        <taxon>Halobium</taxon>
    </lineage>
</organism>
<evidence type="ECO:0000313" key="2">
    <source>
        <dbReference type="EMBL" id="MFC4357980.1"/>
    </source>
</evidence>
<dbReference type="AlphaFoldDB" id="A0ABD5PAR7"/>
<name>A0ABD5PAR7_9EURY</name>
<keyword evidence="3" id="KW-1185">Reference proteome</keyword>
<evidence type="ECO:0000256" key="1">
    <source>
        <dbReference type="SAM" id="Phobius"/>
    </source>
</evidence>
<feature type="transmembrane region" description="Helical" evidence="1">
    <location>
        <begin position="57"/>
        <end position="78"/>
    </location>
</feature>
<gene>
    <name evidence="2" type="ORF">ACFO0N_08475</name>
</gene>
<evidence type="ECO:0000313" key="3">
    <source>
        <dbReference type="Proteomes" id="UP001595921"/>
    </source>
</evidence>
<keyword evidence="1" id="KW-1133">Transmembrane helix</keyword>
<dbReference type="RefSeq" id="WP_267624438.1">
    <property type="nucleotide sequence ID" value="NZ_JAODIW010000008.1"/>
</dbReference>
<keyword evidence="1" id="KW-0812">Transmembrane</keyword>
<protein>
    <submittedName>
        <fullName evidence="2">Uncharacterized protein</fullName>
    </submittedName>
</protein>
<accession>A0ABD5PAR7</accession>
<proteinExistence type="predicted"/>
<comment type="caution">
    <text evidence="2">The sequence shown here is derived from an EMBL/GenBank/DDBJ whole genome shotgun (WGS) entry which is preliminary data.</text>
</comment>
<dbReference type="EMBL" id="JBHSDS010000006">
    <property type="protein sequence ID" value="MFC4357980.1"/>
    <property type="molecule type" value="Genomic_DNA"/>
</dbReference>
<sequence length="94" mass="10466">MIGQVKSLIADRRKAVIVLLSLVSLYLSAASFARIYDLRLVGLDLLEAVRLLKESYLILLLNIAVVGIVVLFLSIAVWRLSSKVKNLENNQIQS</sequence>
<keyword evidence="1" id="KW-0472">Membrane</keyword>
<dbReference type="Proteomes" id="UP001595921">
    <property type="component" value="Unassembled WGS sequence"/>
</dbReference>